<gene>
    <name evidence="6" type="ORF">Cfor_12581</name>
</gene>
<keyword evidence="2" id="KW-0732">Signal</keyword>
<dbReference type="InterPro" id="IPR036526">
    <property type="entry name" value="C-N_Hydrolase_sf"/>
</dbReference>
<evidence type="ECO:0000313" key="6">
    <source>
        <dbReference type="EMBL" id="GFG32416.1"/>
    </source>
</evidence>
<feature type="domain" description="CN hydrolase" evidence="5">
    <location>
        <begin position="9"/>
        <end position="275"/>
    </location>
</feature>
<sequence length="526" mass="57573">ISTPSSPTYVAAVVEYNPDTGAPGDATTDIVSKNVANYVLHIRKAAEQDADIIVFPECALVAYGSGTSYATPLPSPEDLVTPCTDTSSNVTEAIRTLSCEARNQSIYVAVNVPEVAPCPNTSRNCVLYYNSNVVFDRNGTVVARYRKFNLFGEEGFSTTPEAEISVLDTDFGVKFGIFTCFDLVFEKPAVQLVKEWGVTDIIFPTAWFSELPFLAAVEAQASWAYGFDVNFLAAGYNTPSVGSAGSGIYAGKDGPVLTVMPTAHSTHLLVANITKKTAQNSTSNTKHVSNGHNTITALPYENTFSNRVDGNDSGILMERDYLEPYETLLLNEADKVTERKLCHNELCCDFQVTMHTNRQDQNSADKHYVYRLAVFDGIRSYTFATGGIQVCAVVFCTNSSLSSCGNEFERPEQAAFFTVFDDIRISGNFRLDNSTQLPATLVHGYGVLSPDTFQFTREEIPEKREVRIDMKTKGQHSNILTFAVYGRDFLKDGGPVTKPSGTVRSNAASVSLLFSVAVFLCVRSHY</sequence>
<comment type="caution">
    <text evidence="6">The sequence shown here is derived from an EMBL/GenBank/DDBJ whole genome shotgun (WGS) entry which is preliminary data.</text>
</comment>
<name>A0A6L2PJ51_COPFO</name>
<protein>
    <recommendedName>
        <fullName evidence="5">CN hydrolase domain-containing protein</fullName>
    </recommendedName>
</protein>
<evidence type="ECO:0000259" key="5">
    <source>
        <dbReference type="PROSITE" id="PS50263"/>
    </source>
</evidence>
<dbReference type="GO" id="GO:0016811">
    <property type="term" value="F:hydrolase activity, acting on carbon-nitrogen (but not peptide) bonds, in linear amides"/>
    <property type="evidence" value="ECO:0007669"/>
    <property type="project" value="InterPro"/>
</dbReference>
<dbReference type="PROSITE" id="PS50263">
    <property type="entry name" value="CN_HYDROLASE"/>
    <property type="match status" value="1"/>
</dbReference>
<comment type="similarity">
    <text evidence="1">Belongs to the carbon-nitrogen hydrolase superfamily. BTD/VNN family.</text>
</comment>
<keyword evidence="7" id="KW-1185">Reference proteome</keyword>
<dbReference type="InParanoid" id="A0A6L2PJ51"/>
<dbReference type="FunCoup" id="A0A6L2PJ51">
    <property type="interactions" value="33"/>
</dbReference>
<dbReference type="InterPro" id="IPR040154">
    <property type="entry name" value="Biotinidase/VNN"/>
</dbReference>
<dbReference type="PANTHER" id="PTHR10609">
    <property type="entry name" value="BIOTINIDASE-RELATED"/>
    <property type="match status" value="1"/>
</dbReference>
<feature type="non-terminal residue" evidence="6">
    <location>
        <position position="1"/>
    </location>
</feature>
<dbReference type="SUPFAM" id="SSF56317">
    <property type="entry name" value="Carbon-nitrogen hydrolase"/>
    <property type="match status" value="1"/>
</dbReference>
<dbReference type="Pfam" id="PF00795">
    <property type="entry name" value="CN_hydrolase"/>
    <property type="match status" value="1"/>
</dbReference>
<dbReference type="PANTHER" id="PTHR10609:SF14">
    <property type="entry name" value="BIOTINIDASE"/>
    <property type="match status" value="1"/>
</dbReference>
<dbReference type="CDD" id="cd07567">
    <property type="entry name" value="biotinidase_like"/>
    <property type="match status" value="1"/>
</dbReference>
<evidence type="ECO:0000256" key="2">
    <source>
        <dbReference type="ARBA" id="ARBA00022729"/>
    </source>
</evidence>
<dbReference type="EMBL" id="BLKM01000365">
    <property type="protein sequence ID" value="GFG32416.1"/>
    <property type="molecule type" value="Genomic_DNA"/>
</dbReference>
<dbReference type="Proteomes" id="UP000502823">
    <property type="component" value="Unassembled WGS sequence"/>
</dbReference>
<keyword evidence="4" id="KW-0325">Glycoprotein</keyword>
<dbReference type="InterPro" id="IPR012101">
    <property type="entry name" value="Biotinidase-like_euk"/>
</dbReference>
<evidence type="ECO:0000256" key="4">
    <source>
        <dbReference type="ARBA" id="ARBA00023180"/>
    </source>
</evidence>
<dbReference type="InterPro" id="IPR003010">
    <property type="entry name" value="C-N_Hydrolase"/>
</dbReference>
<reference evidence="7" key="1">
    <citation type="submission" date="2020-01" db="EMBL/GenBank/DDBJ databases">
        <title>Draft genome sequence of the Termite Coptotermes fromosanus.</title>
        <authorList>
            <person name="Itakura S."/>
            <person name="Yosikawa Y."/>
            <person name="Umezawa K."/>
        </authorList>
    </citation>
    <scope>NUCLEOTIDE SEQUENCE [LARGE SCALE GENOMIC DNA]</scope>
</reference>
<accession>A0A6L2PJ51</accession>
<dbReference type="OrthoDB" id="10250282at2759"/>
<keyword evidence="3" id="KW-0378">Hydrolase</keyword>
<evidence type="ECO:0000256" key="3">
    <source>
        <dbReference type="ARBA" id="ARBA00022801"/>
    </source>
</evidence>
<evidence type="ECO:0000313" key="7">
    <source>
        <dbReference type="Proteomes" id="UP000502823"/>
    </source>
</evidence>
<dbReference type="Pfam" id="PF19018">
    <property type="entry name" value="Vanin_C"/>
    <property type="match status" value="1"/>
</dbReference>
<dbReference type="Gene3D" id="3.60.110.10">
    <property type="entry name" value="Carbon-nitrogen hydrolase"/>
    <property type="match status" value="1"/>
</dbReference>
<evidence type="ECO:0000256" key="1">
    <source>
        <dbReference type="ARBA" id="ARBA00008225"/>
    </source>
</evidence>
<organism evidence="6 7">
    <name type="scientific">Coptotermes formosanus</name>
    <name type="common">Formosan subterranean termite</name>
    <dbReference type="NCBI Taxonomy" id="36987"/>
    <lineage>
        <taxon>Eukaryota</taxon>
        <taxon>Metazoa</taxon>
        <taxon>Ecdysozoa</taxon>
        <taxon>Arthropoda</taxon>
        <taxon>Hexapoda</taxon>
        <taxon>Insecta</taxon>
        <taxon>Pterygota</taxon>
        <taxon>Neoptera</taxon>
        <taxon>Polyneoptera</taxon>
        <taxon>Dictyoptera</taxon>
        <taxon>Blattodea</taxon>
        <taxon>Blattoidea</taxon>
        <taxon>Termitoidae</taxon>
        <taxon>Rhinotermitidae</taxon>
        <taxon>Coptotermes</taxon>
    </lineage>
</organism>
<dbReference type="AlphaFoldDB" id="A0A6L2PJ51"/>
<dbReference type="InterPro" id="IPR043957">
    <property type="entry name" value="Vanin_C"/>
</dbReference>
<proteinExistence type="inferred from homology"/>